<evidence type="ECO:0000256" key="3">
    <source>
        <dbReference type="ARBA" id="ARBA00023163"/>
    </source>
</evidence>
<gene>
    <name evidence="5" type="ORF">TBCH5v1_0078</name>
</gene>
<evidence type="ECO:0000256" key="1">
    <source>
        <dbReference type="ARBA" id="ARBA00023015"/>
    </source>
</evidence>
<dbReference type="PRINTS" id="PR00033">
    <property type="entry name" value="HTHASNC"/>
</dbReference>
<dbReference type="GO" id="GO:0043565">
    <property type="term" value="F:sequence-specific DNA binding"/>
    <property type="evidence" value="ECO:0007669"/>
    <property type="project" value="InterPro"/>
</dbReference>
<dbReference type="AlphaFoldDB" id="A0A0S1X8D6"/>
<evidence type="ECO:0000313" key="6">
    <source>
        <dbReference type="Proteomes" id="UP000066042"/>
    </source>
</evidence>
<dbReference type="RefSeq" id="WP_056933095.1">
    <property type="nucleotide sequence ID" value="NZ_CP013050.1"/>
</dbReference>
<dbReference type="Proteomes" id="UP000066042">
    <property type="component" value="Chromosome"/>
</dbReference>
<proteinExistence type="predicted"/>
<reference evidence="5 6" key="1">
    <citation type="journal article" date="2016" name="Genome Announc.">
        <title>Complete genome sequence of the hyperthermophilic and piezophilic archaeon Thermococcus barophilus Ch5, capable of growth at the expense of hydrogenogenesis from carbon monoxide and formate.</title>
        <authorList>
            <person name="Oger P."/>
            <person name="Sokolova T.G."/>
            <person name="Kozhevnikova D.A."/>
            <person name="Taranov E.A."/>
            <person name="Vannier P."/>
            <person name="Lee H.S."/>
            <person name="Kwon K.K."/>
            <person name="Kang S.G."/>
            <person name="Lee J.H."/>
            <person name="Bonch-Osmolovskaya E.A."/>
            <person name="Lebedinsky A.V."/>
        </authorList>
    </citation>
    <scope>NUCLEOTIDE SEQUENCE [LARGE SCALE GENOMIC DNA]</scope>
    <source>
        <strain evidence="6">Ch5</strain>
    </source>
</reference>
<dbReference type="Gene3D" id="1.10.10.10">
    <property type="entry name" value="Winged helix-like DNA-binding domain superfamily/Winged helix DNA-binding domain"/>
    <property type="match status" value="1"/>
</dbReference>
<dbReference type="PATRIC" id="fig|55802.8.peg.77"/>
<organism evidence="5 6">
    <name type="scientific">Thermococcus barophilus</name>
    <dbReference type="NCBI Taxonomy" id="55802"/>
    <lineage>
        <taxon>Archaea</taxon>
        <taxon>Methanobacteriati</taxon>
        <taxon>Methanobacteriota</taxon>
        <taxon>Thermococci</taxon>
        <taxon>Thermococcales</taxon>
        <taxon>Thermococcaceae</taxon>
        <taxon>Thermococcus</taxon>
    </lineage>
</organism>
<dbReference type="InterPro" id="IPR000485">
    <property type="entry name" value="AsnC-type_HTH_dom"/>
</dbReference>
<dbReference type="Pfam" id="PF13412">
    <property type="entry name" value="HTH_24"/>
    <property type="match status" value="1"/>
</dbReference>
<dbReference type="PANTHER" id="PTHR30154">
    <property type="entry name" value="LEUCINE-RESPONSIVE REGULATORY PROTEIN"/>
    <property type="match status" value="1"/>
</dbReference>
<dbReference type="PANTHER" id="PTHR30154:SF34">
    <property type="entry name" value="TRANSCRIPTIONAL REGULATOR AZLB"/>
    <property type="match status" value="1"/>
</dbReference>
<keyword evidence="2" id="KW-0238">DNA-binding</keyword>
<dbReference type="InterPro" id="IPR019888">
    <property type="entry name" value="Tscrpt_reg_AsnC-like"/>
</dbReference>
<dbReference type="SUPFAM" id="SSF54909">
    <property type="entry name" value="Dimeric alpha+beta barrel"/>
    <property type="match status" value="1"/>
</dbReference>
<dbReference type="InterPro" id="IPR036388">
    <property type="entry name" value="WH-like_DNA-bd_sf"/>
</dbReference>
<dbReference type="SUPFAM" id="SSF46785">
    <property type="entry name" value="Winged helix' DNA-binding domain"/>
    <property type="match status" value="1"/>
</dbReference>
<keyword evidence="1" id="KW-0805">Transcription regulation</keyword>
<dbReference type="EMBL" id="CP013050">
    <property type="protein sequence ID" value="ALM74058.1"/>
    <property type="molecule type" value="Genomic_DNA"/>
</dbReference>
<dbReference type="Gene3D" id="3.30.70.920">
    <property type="match status" value="1"/>
</dbReference>
<evidence type="ECO:0000313" key="5">
    <source>
        <dbReference type="EMBL" id="ALM74058.1"/>
    </source>
</evidence>
<dbReference type="InterPro" id="IPR036390">
    <property type="entry name" value="WH_DNA-bd_sf"/>
</dbReference>
<accession>A0A0S1X8D6</accession>
<evidence type="ECO:0000256" key="2">
    <source>
        <dbReference type="ARBA" id="ARBA00023125"/>
    </source>
</evidence>
<sequence length="163" mass="19165">MKKKLSEKDWQIIRLLKENGRISDAEIARRLGMSKSAVRWRRTNLIRRGCLVISAYLRFDKVGFSYAIVLIKLKADAYKDQILSLKKKLMEQKSTFEIYEIAGDYDLLVGFFGEDIKILYQEIEKTLRGERCIQEYKILFGIKTLKGLEVPFYDSLKEQLIKE</sequence>
<evidence type="ECO:0000259" key="4">
    <source>
        <dbReference type="PROSITE" id="PS50956"/>
    </source>
</evidence>
<dbReference type="STRING" id="55802.TBCH5v1_0078"/>
<name>A0A0S1X8D6_THEBA</name>
<dbReference type="GO" id="GO:0043200">
    <property type="term" value="P:response to amino acid"/>
    <property type="evidence" value="ECO:0007669"/>
    <property type="project" value="TreeGrafter"/>
</dbReference>
<dbReference type="GO" id="GO:0005829">
    <property type="term" value="C:cytosol"/>
    <property type="evidence" value="ECO:0007669"/>
    <property type="project" value="TreeGrafter"/>
</dbReference>
<dbReference type="InterPro" id="IPR011008">
    <property type="entry name" value="Dimeric_a/b-barrel"/>
</dbReference>
<feature type="domain" description="HTH asnC-type" evidence="4">
    <location>
        <begin position="5"/>
        <end position="65"/>
    </location>
</feature>
<keyword evidence="3" id="KW-0804">Transcription</keyword>
<dbReference type="GeneID" id="26135375"/>
<dbReference type="SMART" id="SM00344">
    <property type="entry name" value="HTH_ASNC"/>
    <property type="match status" value="1"/>
</dbReference>
<protein>
    <recommendedName>
        <fullName evidence="4">HTH asnC-type domain-containing protein</fullName>
    </recommendedName>
</protein>
<dbReference type="PROSITE" id="PS50956">
    <property type="entry name" value="HTH_ASNC_2"/>
    <property type="match status" value="1"/>
</dbReference>